<accession>A0A1I7XB36</accession>
<evidence type="ECO:0000313" key="4">
    <source>
        <dbReference type="WBParaSite" id="Hba_14656"/>
    </source>
</evidence>
<feature type="region of interest" description="Disordered" evidence="2">
    <location>
        <begin position="99"/>
        <end position="151"/>
    </location>
</feature>
<proteinExistence type="predicted"/>
<evidence type="ECO:0000313" key="3">
    <source>
        <dbReference type="Proteomes" id="UP000095283"/>
    </source>
</evidence>
<feature type="region of interest" description="Disordered" evidence="2">
    <location>
        <begin position="357"/>
        <end position="387"/>
    </location>
</feature>
<feature type="region of interest" description="Disordered" evidence="2">
    <location>
        <begin position="1"/>
        <end position="33"/>
    </location>
</feature>
<feature type="coiled-coil region" evidence="1">
    <location>
        <begin position="161"/>
        <end position="193"/>
    </location>
</feature>
<evidence type="ECO:0000256" key="2">
    <source>
        <dbReference type="SAM" id="MobiDB-lite"/>
    </source>
</evidence>
<reference evidence="4" key="1">
    <citation type="submission" date="2016-11" db="UniProtKB">
        <authorList>
            <consortium name="WormBaseParasite"/>
        </authorList>
    </citation>
    <scope>IDENTIFICATION</scope>
</reference>
<sequence length="423" mass="47625">MASSRGRDRLKERQTSGRCFVFGSSTPRDLSHMNKIPSKLRSYDAKVRVVREGPVLKDYMEKARSLTREGSEEVRHWAFGSSTPRDLAHMTQITANQRVYDAKSPKKSTTSPEFTTPIHKRSTTAPQPVQRPITSKEKKVKVKDDDVSSEPDIVQDREDYLAELKRKKSQTQKKEAAKKIENKKLAINDSSNKGRVSVGKTHHDETTFTHAPVLAEEVQHKERVPHNFHEDESSTAQQDLVRGWDDQIIVSELNEATPDKEIIIGEAGQEKDEKLTAGPIAKELLQKVEHIATDLKKDMKNSIEEVKDAMSKSNQKFRNNVDNVPKATEEAQTPMDNKKTVIIDSIKKDVIHTENKTSTPIDLQPSGSITDKKANIKEGESRDTDKRFSEVKMPTDSIIHATLSTKNNVSDEITNAISRAKLS</sequence>
<keyword evidence="1" id="KW-0175">Coiled coil</keyword>
<feature type="compositionally biased region" description="Basic and acidic residues" evidence="2">
    <location>
        <begin position="1"/>
        <end position="15"/>
    </location>
</feature>
<organism evidence="3 4">
    <name type="scientific">Heterorhabditis bacteriophora</name>
    <name type="common">Entomopathogenic nematode worm</name>
    <dbReference type="NCBI Taxonomy" id="37862"/>
    <lineage>
        <taxon>Eukaryota</taxon>
        <taxon>Metazoa</taxon>
        <taxon>Ecdysozoa</taxon>
        <taxon>Nematoda</taxon>
        <taxon>Chromadorea</taxon>
        <taxon>Rhabditida</taxon>
        <taxon>Rhabditina</taxon>
        <taxon>Rhabditomorpha</taxon>
        <taxon>Strongyloidea</taxon>
        <taxon>Heterorhabditidae</taxon>
        <taxon>Heterorhabditis</taxon>
    </lineage>
</organism>
<dbReference type="WBParaSite" id="Hba_14656">
    <property type="protein sequence ID" value="Hba_14656"/>
    <property type="gene ID" value="Hba_14656"/>
</dbReference>
<dbReference type="Proteomes" id="UP000095283">
    <property type="component" value="Unplaced"/>
</dbReference>
<feature type="compositionally biased region" description="Basic and acidic residues" evidence="2">
    <location>
        <begin position="370"/>
        <end position="387"/>
    </location>
</feature>
<evidence type="ECO:0000256" key="1">
    <source>
        <dbReference type="SAM" id="Coils"/>
    </source>
</evidence>
<name>A0A1I7XB36_HETBA</name>
<feature type="compositionally biased region" description="Basic and acidic residues" evidence="2">
    <location>
        <begin position="134"/>
        <end position="146"/>
    </location>
</feature>
<keyword evidence="3" id="KW-1185">Reference proteome</keyword>
<feature type="coiled-coil region" evidence="1">
    <location>
        <begin position="285"/>
        <end position="316"/>
    </location>
</feature>
<feature type="compositionally biased region" description="Polar residues" evidence="2">
    <location>
        <begin position="357"/>
        <end position="369"/>
    </location>
</feature>
<protein>
    <submittedName>
        <fullName evidence="4">Doublecortin domain-containing protein</fullName>
    </submittedName>
</protein>
<dbReference type="AlphaFoldDB" id="A0A1I7XB36"/>